<name>A0ABV0N997_9TELE</name>
<sequence>VERSQPVCPANKLLLEECLTAEQMPTPELIQGYVKKVGPLYKCQAEGFVNLCSAGNREAGRKDDGDSAGCIKSSLLNRGK</sequence>
<protein>
    <submittedName>
        <fullName evidence="1">Uncharacterized protein</fullName>
    </submittedName>
</protein>
<accession>A0ABV0N997</accession>
<dbReference type="EMBL" id="JAHRIO010030511">
    <property type="protein sequence ID" value="MEQ2167960.1"/>
    <property type="molecule type" value="Genomic_DNA"/>
</dbReference>
<proteinExistence type="predicted"/>
<evidence type="ECO:0000313" key="2">
    <source>
        <dbReference type="Proteomes" id="UP001476798"/>
    </source>
</evidence>
<feature type="non-terminal residue" evidence="1">
    <location>
        <position position="1"/>
    </location>
</feature>
<dbReference type="Proteomes" id="UP001476798">
    <property type="component" value="Unassembled WGS sequence"/>
</dbReference>
<comment type="caution">
    <text evidence="1">The sequence shown here is derived from an EMBL/GenBank/DDBJ whole genome shotgun (WGS) entry which is preliminary data.</text>
</comment>
<gene>
    <name evidence="1" type="ORF">GOODEAATRI_009420</name>
</gene>
<evidence type="ECO:0000313" key="1">
    <source>
        <dbReference type="EMBL" id="MEQ2167960.1"/>
    </source>
</evidence>
<reference evidence="1 2" key="1">
    <citation type="submission" date="2021-06" db="EMBL/GenBank/DDBJ databases">
        <authorList>
            <person name="Palmer J.M."/>
        </authorList>
    </citation>
    <scope>NUCLEOTIDE SEQUENCE [LARGE SCALE GENOMIC DNA]</scope>
    <source>
        <strain evidence="1 2">GA_2019</strain>
        <tissue evidence="1">Muscle</tissue>
    </source>
</reference>
<organism evidence="1 2">
    <name type="scientific">Goodea atripinnis</name>
    <dbReference type="NCBI Taxonomy" id="208336"/>
    <lineage>
        <taxon>Eukaryota</taxon>
        <taxon>Metazoa</taxon>
        <taxon>Chordata</taxon>
        <taxon>Craniata</taxon>
        <taxon>Vertebrata</taxon>
        <taxon>Euteleostomi</taxon>
        <taxon>Actinopterygii</taxon>
        <taxon>Neopterygii</taxon>
        <taxon>Teleostei</taxon>
        <taxon>Neoteleostei</taxon>
        <taxon>Acanthomorphata</taxon>
        <taxon>Ovalentaria</taxon>
        <taxon>Atherinomorphae</taxon>
        <taxon>Cyprinodontiformes</taxon>
        <taxon>Goodeidae</taxon>
        <taxon>Goodea</taxon>
    </lineage>
</organism>
<keyword evidence="2" id="KW-1185">Reference proteome</keyword>